<dbReference type="OrthoDB" id="5591297at2759"/>
<keyword evidence="1" id="KW-0548">Nucleotidyltransferase</keyword>
<accession>A0A1C7M5B0</accession>
<comment type="caution">
    <text evidence="1">The sequence shown here is derived from an EMBL/GenBank/DDBJ whole genome shotgun (WGS) entry which is preliminary data.</text>
</comment>
<evidence type="ECO:0000313" key="1">
    <source>
        <dbReference type="EMBL" id="OBZ72163.1"/>
    </source>
</evidence>
<protein>
    <submittedName>
        <fullName evidence="1">Putative nicotinamide mononucleotide adenylyltransferase</fullName>
    </submittedName>
</protein>
<dbReference type="GO" id="GO:0005634">
    <property type="term" value="C:nucleus"/>
    <property type="evidence" value="ECO:0007669"/>
    <property type="project" value="TreeGrafter"/>
</dbReference>
<dbReference type="GO" id="GO:0000309">
    <property type="term" value="F:nicotinamide-nucleotide adenylyltransferase activity"/>
    <property type="evidence" value="ECO:0007669"/>
    <property type="project" value="TreeGrafter"/>
</dbReference>
<reference evidence="1 2" key="1">
    <citation type="submission" date="2016-03" db="EMBL/GenBank/DDBJ databases">
        <title>Whole genome sequencing of Grifola frondosa 9006-11.</title>
        <authorList>
            <person name="Min B."/>
            <person name="Park H."/>
            <person name="Kim J.-G."/>
            <person name="Cho H."/>
            <person name="Oh Y.-L."/>
            <person name="Kong W.-S."/>
            <person name="Choi I.-G."/>
        </authorList>
    </citation>
    <scope>NUCLEOTIDE SEQUENCE [LARGE SCALE GENOMIC DNA]</scope>
    <source>
        <strain evidence="1 2">9006-11</strain>
    </source>
</reference>
<dbReference type="GO" id="GO:0005737">
    <property type="term" value="C:cytoplasm"/>
    <property type="evidence" value="ECO:0007669"/>
    <property type="project" value="TreeGrafter"/>
</dbReference>
<dbReference type="GO" id="GO:0016887">
    <property type="term" value="F:ATP hydrolysis activity"/>
    <property type="evidence" value="ECO:0007669"/>
    <property type="project" value="TreeGrafter"/>
</dbReference>
<dbReference type="AlphaFoldDB" id="A0A1C7M5B0"/>
<dbReference type="Gene3D" id="3.40.50.620">
    <property type="entry name" value="HUPs"/>
    <property type="match status" value="1"/>
</dbReference>
<dbReference type="PANTHER" id="PTHR31285">
    <property type="entry name" value="NICOTINAMIDE MONONUCLEOTIDE ADENYLYLTRANSFERASE"/>
    <property type="match status" value="1"/>
</dbReference>
<dbReference type="EMBL" id="LUGG01000009">
    <property type="protein sequence ID" value="OBZ72163.1"/>
    <property type="molecule type" value="Genomic_DNA"/>
</dbReference>
<keyword evidence="1" id="KW-0808">Transferase</keyword>
<dbReference type="Proteomes" id="UP000092993">
    <property type="component" value="Unassembled WGS sequence"/>
</dbReference>
<dbReference type="InterPro" id="IPR014729">
    <property type="entry name" value="Rossmann-like_a/b/a_fold"/>
</dbReference>
<dbReference type="OMA" id="RLVMMEL"/>
<sequence>MSSFSSLIQRIQKGLSAVELVYTTHARWPLPSGPLSNPVLHISVLDASFNPPTLAHLALASAPPPPPVHPISISTQISDNYDAKLLLLSRLEMMLLLAQDIHGSAADPSGYRGQSNIAVAIIDEPTFVGKSSVLLEFLRQRLTSLLRSPDIAASPDVTVPGEIPAVRPQLTFLVGMDTLDRLFSPRYYSSEQAMHAGLLKFLSSDGDDSRLVCARRSLRGATQSEEELEVRVMNTVKGFVESSRVSVVDITEDVRSFSSSEVRELIMKGDHAWRSMVPEKIGNYIMEHRLYRST</sequence>
<dbReference type="PANTHER" id="PTHR31285:SF0">
    <property type="entry name" value="NICOTINAMIDE MONONUCLEOTIDE ADENYLYLTRANSFERASE"/>
    <property type="match status" value="1"/>
</dbReference>
<organism evidence="1 2">
    <name type="scientific">Grifola frondosa</name>
    <name type="common">Maitake</name>
    <name type="synonym">Polyporus frondosus</name>
    <dbReference type="NCBI Taxonomy" id="5627"/>
    <lineage>
        <taxon>Eukaryota</taxon>
        <taxon>Fungi</taxon>
        <taxon>Dikarya</taxon>
        <taxon>Basidiomycota</taxon>
        <taxon>Agaricomycotina</taxon>
        <taxon>Agaricomycetes</taxon>
        <taxon>Polyporales</taxon>
        <taxon>Grifolaceae</taxon>
        <taxon>Grifola</taxon>
    </lineage>
</organism>
<gene>
    <name evidence="1" type="primary">SPAC694.03</name>
    <name evidence="1" type="ORF">A0H81_07633</name>
</gene>
<name>A0A1C7M5B0_GRIFR</name>
<dbReference type="SUPFAM" id="SSF52374">
    <property type="entry name" value="Nucleotidylyl transferase"/>
    <property type="match status" value="1"/>
</dbReference>
<proteinExistence type="predicted"/>
<evidence type="ECO:0000313" key="2">
    <source>
        <dbReference type="Proteomes" id="UP000092993"/>
    </source>
</evidence>
<dbReference type="STRING" id="5627.A0A1C7M5B0"/>
<keyword evidence="2" id="KW-1185">Reference proteome</keyword>